<keyword evidence="2" id="KW-1185">Reference proteome</keyword>
<organism evidence="1 2">
    <name type="scientific">Nostoc favosum CHAB5714</name>
    <dbReference type="NCBI Taxonomy" id="2780399"/>
    <lineage>
        <taxon>Bacteria</taxon>
        <taxon>Bacillati</taxon>
        <taxon>Cyanobacteriota</taxon>
        <taxon>Cyanophyceae</taxon>
        <taxon>Nostocales</taxon>
        <taxon>Nostocaceae</taxon>
        <taxon>Nostoc</taxon>
        <taxon>Nostoc favosum</taxon>
    </lineage>
</organism>
<dbReference type="EMBL" id="JAIVFQ010000017">
    <property type="protein sequence ID" value="MCC5600324.1"/>
    <property type="molecule type" value="Genomic_DNA"/>
</dbReference>
<dbReference type="RefSeq" id="WP_229485405.1">
    <property type="nucleotide sequence ID" value="NZ_JAIVFQ010000017.1"/>
</dbReference>
<proteinExistence type="predicted"/>
<evidence type="ECO:0000313" key="1">
    <source>
        <dbReference type="EMBL" id="MCC5600324.1"/>
    </source>
</evidence>
<reference evidence="1 2" key="1">
    <citation type="journal article" date="2021" name="Microorganisms">
        <title>Genome Evolution of Filamentous Cyanobacterium Nostoc Species: From Facultative Symbiosis to Free Living.</title>
        <authorList>
            <person name="Huo D."/>
            <person name="Li H."/>
            <person name="Cai F."/>
            <person name="Guo X."/>
            <person name="Qiao Z."/>
            <person name="Wang W."/>
            <person name="Yu G."/>
            <person name="Li R."/>
        </authorList>
    </citation>
    <scope>NUCLEOTIDE SEQUENCE [LARGE SCALE GENOMIC DNA]</scope>
    <source>
        <strain evidence="1 2">CHAB 5714</strain>
    </source>
</reference>
<name>A0ABS8I833_9NOSO</name>
<sequence length="46" mass="4705">MAILLATNAIASPKQAQCANAQASTFVYGACSFLPGFSQGETLKAI</sequence>
<accession>A0ABS8I833</accession>
<evidence type="ECO:0000313" key="2">
    <source>
        <dbReference type="Proteomes" id="UP001199525"/>
    </source>
</evidence>
<dbReference type="Proteomes" id="UP001199525">
    <property type="component" value="Unassembled WGS sequence"/>
</dbReference>
<comment type="caution">
    <text evidence="1">The sequence shown here is derived from an EMBL/GenBank/DDBJ whole genome shotgun (WGS) entry which is preliminary data.</text>
</comment>
<protein>
    <submittedName>
        <fullName evidence="1">Uncharacterized protein</fullName>
    </submittedName>
</protein>
<gene>
    <name evidence="1" type="ORF">LC586_14105</name>
</gene>